<dbReference type="PANTHER" id="PTHR31241:SF62">
    <property type="entry name" value="DEHYDRATION-RESPONSIVE ELEMENT-BINDING PROTEIN 2D"/>
    <property type="match status" value="1"/>
</dbReference>
<feature type="region of interest" description="Disordered" evidence="9">
    <location>
        <begin position="1"/>
        <end position="23"/>
    </location>
</feature>
<keyword evidence="4" id="KW-0238">DNA-binding</keyword>
<dbReference type="AlphaFoldDB" id="A0A9Q1QKU0"/>
<dbReference type="GO" id="GO:0006950">
    <property type="term" value="P:response to stress"/>
    <property type="evidence" value="ECO:0007669"/>
    <property type="project" value="TreeGrafter"/>
</dbReference>
<dbReference type="PROSITE" id="PS51032">
    <property type="entry name" value="AP2_ERF"/>
    <property type="match status" value="1"/>
</dbReference>
<gene>
    <name evidence="11" type="ORF">Cgig2_005884</name>
</gene>
<evidence type="ECO:0000256" key="4">
    <source>
        <dbReference type="ARBA" id="ARBA00023125"/>
    </source>
</evidence>
<dbReference type="InterPro" id="IPR001471">
    <property type="entry name" value="AP2/ERF_dom"/>
</dbReference>
<proteinExistence type="inferred from homology"/>
<dbReference type="Proteomes" id="UP001153076">
    <property type="component" value="Unassembled WGS sequence"/>
</dbReference>
<evidence type="ECO:0000313" key="11">
    <source>
        <dbReference type="EMBL" id="KAJ8446353.1"/>
    </source>
</evidence>
<keyword evidence="7" id="KW-0539">Nucleus</keyword>
<keyword evidence="5" id="KW-0010">Activator</keyword>
<evidence type="ECO:0000259" key="10">
    <source>
        <dbReference type="PROSITE" id="PS51032"/>
    </source>
</evidence>
<keyword evidence="3" id="KW-0346">Stress response</keyword>
<keyword evidence="12" id="KW-1185">Reference proteome</keyword>
<evidence type="ECO:0000256" key="5">
    <source>
        <dbReference type="ARBA" id="ARBA00023159"/>
    </source>
</evidence>
<dbReference type="GO" id="GO:0000976">
    <property type="term" value="F:transcription cis-regulatory region binding"/>
    <property type="evidence" value="ECO:0007669"/>
    <property type="project" value="TreeGrafter"/>
</dbReference>
<evidence type="ECO:0000256" key="1">
    <source>
        <dbReference type="ARBA" id="ARBA00004123"/>
    </source>
</evidence>
<evidence type="ECO:0000256" key="6">
    <source>
        <dbReference type="ARBA" id="ARBA00023163"/>
    </source>
</evidence>
<reference evidence="11" key="1">
    <citation type="submission" date="2022-04" db="EMBL/GenBank/DDBJ databases">
        <title>Carnegiea gigantea Genome sequencing and assembly v2.</title>
        <authorList>
            <person name="Copetti D."/>
            <person name="Sanderson M.J."/>
            <person name="Burquez A."/>
            <person name="Wojciechowski M.F."/>
        </authorList>
    </citation>
    <scope>NUCLEOTIDE SEQUENCE</scope>
    <source>
        <strain evidence="11">SGP5-SGP5p</strain>
        <tissue evidence="11">Aerial part</tissue>
    </source>
</reference>
<evidence type="ECO:0000256" key="9">
    <source>
        <dbReference type="SAM" id="MobiDB-lite"/>
    </source>
</evidence>
<dbReference type="GO" id="GO:0045893">
    <property type="term" value="P:positive regulation of DNA-templated transcription"/>
    <property type="evidence" value="ECO:0007669"/>
    <property type="project" value="TreeGrafter"/>
</dbReference>
<dbReference type="PANTHER" id="PTHR31241">
    <property type="entry name" value="DEHYDRATION-RESPONSIVE ELEMENT-BINDING PROTEIN 2C"/>
    <property type="match status" value="1"/>
</dbReference>
<dbReference type="InterPro" id="IPR036955">
    <property type="entry name" value="AP2/ERF_dom_sf"/>
</dbReference>
<evidence type="ECO:0000256" key="7">
    <source>
        <dbReference type="ARBA" id="ARBA00023242"/>
    </source>
</evidence>
<comment type="caution">
    <text evidence="11">The sequence shown here is derived from an EMBL/GenBank/DDBJ whole genome shotgun (WGS) entry which is preliminary data.</text>
</comment>
<evidence type="ECO:0000256" key="2">
    <source>
        <dbReference type="ARBA" id="ARBA00023015"/>
    </source>
</evidence>
<name>A0A9Q1QKU0_9CARY</name>
<dbReference type="GO" id="GO:0003700">
    <property type="term" value="F:DNA-binding transcription factor activity"/>
    <property type="evidence" value="ECO:0007669"/>
    <property type="project" value="InterPro"/>
</dbReference>
<accession>A0A9Q1QKU0</accession>
<evidence type="ECO:0000313" key="12">
    <source>
        <dbReference type="Proteomes" id="UP001153076"/>
    </source>
</evidence>
<keyword evidence="2" id="KW-0805">Transcription regulation</keyword>
<evidence type="ECO:0000256" key="3">
    <source>
        <dbReference type="ARBA" id="ARBA00023016"/>
    </source>
</evidence>
<protein>
    <recommendedName>
        <fullName evidence="10">AP2/ERF domain-containing protein</fullName>
    </recommendedName>
</protein>
<dbReference type="EMBL" id="JAKOGI010000057">
    <property type="protein sequence ID" value="KAJ8446353.1"/>
    <property type="molecule type" value="Genomic_DNA"/>
</dbReference>
<dbReference type="GO" id="GO:0005634">
    <property type="term" value="C:nucleus"/>
    <property type="evidence" value="ECO:0007669"/>
    <property type="project" value="UniProtKB-SubCell"/>
</dbReference>
<feature type="domain" description="AP2/ERF" evidence="10">
    <location>
        <begin position="34"/>
        <end position="133"/>
    </location>
</feature>
<sequence>MGEQKLGKKQQPAQAGSRKVCMRGKGGPENALCTYKGVRQRTWGNWVAEIREPTWGPTMACSSFVSGFMTSDISLRTIEETTGRRESSGKNEVGMMDHGLWENPNPSLGNALWAETEVTFGFPQPSANPLEFAGRDWRGYLSGDLSGGGFQFSWSF</sequence>
<comment type="subcellular location">
    <subcellularLocation>
        <location evidence="1">Nucleus</location>
    </subcellularLocation>
</comment>
<comment type="similarity">
    <text evidence="8">Belongs to the AP2/ERF transcription factor family. ERF subfamily.</text>
</comment>
<dbReference type="OrthoDB" id="550883at2759"/>
<dbReference type="Gene3D" id="3.30.730.10">
    <property type="entry name" value="AP2/ERF domain"/>
    <property type="match status" value="1"/>
</dbReference>
<organism evidence="11 12">
    <name type="scientific">Carnegiea gigantea</name>
    <dbReference type="NCBI Taxonomy" id="171969"/>
    <lineage>
        <taxon>Eukaryota</taxon>
        <taxon>Viridiplantae</taxon>
        <taxon>Streptophyta</taxon>
        <taxon>Embryophyta</taxon>
        <taxon>Tracheophyta</taxon>
        <taxon>Spermatophyta</taxon>
        <taxon>Magnoliopsida</taxon>
        <taxon>eudicotyledons</taxon>
        <taxon>Gunneridae</taxon>
        <taxon>Pentapetalae</taxon>
        <taxon>Caryophyllales</taxon>
        <taxon>Cactineae</taxon>
        <taxon>Cactaceae</taxon>
        <taxon>Cactoideae</taxon>
        <taxon>Echinocereeae</taxon>
        <taxon>Carnegiea</taxon>
    </lineage>
</organism>
<evidence type="ECO:0000256" key="8">
    <source>
        <dbReference type="ARBA" id="ARBA00024343"/>
    </source>
</evidence>
<keyword evidence="6" id="KW-0804">Transcription</keyword>